<accession>A0A1Y1RXY5</accession>
<dbReference type="Proteomes" id="UP000192343">
    <property type="component" value="Unassembled WGS sequence"/>
</dbReference>
<dbReference type="SUPFAM" id="SSF50475">
    <property type="entry name" value="FMN-binding split barrel"/>
    <property type="match status" value="1"/>
</dbReference>
<dbReference type="OrthoDB" id="369589at2"/>
<organism evidence="2 3">
    <name type="scientific">Marispirochaeta aestuarii</name>
    <dbReference type="NCBI Taxonomy" id="1963862"/>
    <lineage>
        <taxon>Bacteria</taxon>
        <taxon>Pseudomonadati</taxon>
        <taxon>Spirochaetota</taxon>
        <taxon>Spirochaetia</taxon>
        <taxon>Spirochaetales</taxon>
        <taxon>Spirochaetaceae</taxon>
        <taxon>Marispirochaeta</taxon>
    </lineage>
</organism>
<dbReference type="PANTHER" id="PTHR34818:SF1">
    <property type="entry name" value="PROTEIN BLI-3"/>
    <property type="match status" value="1"/>
</dbReference>
<proteinExistence type="predicted"/>
<gene>
    <name evidence="2" type="ORF">B4O97_09140</name>
</gene>
<reference evidence="2 3" key="1">
    <citation type="submission" date="2017-03" db="EMBL/GenBank/DDBJ databases">
        <title>Draft Genome sequence of Marispirochaeta sp. strain JC444.</title>
        <authorList>
            <person name="Shivani Y."/>
            <person name="Subhash Y."/>
            <person name="Sasikala C."/>
            <person name="Ramana C."/>
        </authorList>
    </citation>
    <scope>NUCLEOTIDE SEQUENCE [LARGE SCALE GENOMIC DNA]</scope>
    <source>
        <strain evidence="2 3">JC444</strain>
    </source>
</reference>
<sequence>MTKSAFMQELENMLDIAKTAVLATVSADGSPAMRWMTPSVIRGRAGALYAVTSRTFAKSEHLAKNAQVQWLLQSKSLDKIITVNGKVNIIENSAMKAEVLEAIGPRLPVFWRVNPDPANLVVLETVVTEGTVFIPMRGEKDTVKFN</sequence>
<dbReference type="InterPro" id="IPR052917">
    <property type="entry name" value="Stress-Dev_Protein"/>
</dbReference>
<name>A0A1Y1RXY5_9SPIO</name>
<dbReference type="Gene3D" id="2.30.110.10">
    <property type="entry name" value="Electron Transport, Fmn-binding Protein, Chain A"/>
    <property type="match status" value="1"/>
</dbReference>
<evidence type="ECO:0000313" key="2">
    <source>
        <dbReference type="EMBL" id="ORC35329.1"/>
    </source>
</evidence>
<evidence type="ECO:0000259" key="1">
    <source>
        <dbReference type="Pfam" id="PF01243"/>
    </source>
</evidence>
<evidence type="ECO:0000313" key="3">
    <source>
        <dbReference type="Proteomes" id="UP000192343"/>
    </source>
</evidence>
<dbReference type="STRING" id="1963862.B4O97_09140"/>
<dbReference type="RefSeq" id="WP_083050239.1">
    <property type="nucleotide sequence ID" value="NZ_CAXXQO010000003.1"/>
</dbReference>
<dbReference type="Pfam" id="PF01243">
    <property type="entry name" value="PNPOx_N"/>
    <property type="match status" value="1"/>
</dbReference>
<dbReference type="InterPro" id="IPR011576">
    <property type="entry name" value="Pyridox_Oxase_N"/>
</dbReference>
<dbReference type="EMBL" id="MWQY01000009">
    <property type="protein sequence ID" value="ORC35329.1"/>
    <property type="molecule type" value="Genomic_DNA"/>
</dbReference>
<dbReference type="AlphaFoldDB" id="A0A1Y1RXY5"/>
<protein>
    <submittedName>
        <fullName evidence="2">Pyridoxamine 5'-phosphate oxidase</fullName>
    </submittedName>
</protein>
<comment type="caution">
    <text evidence="2">The sequence shown here is derived from an EMBL/GenBank/DDBJ whole genome shotgun (WGS) entry which is preliminary data.</text>
</comment>
<keyword evidence="3" id="KW-1185">Reference proteome</keyword>
<dbReference type="PANTHER" id="PTHR34818">
    <property type="entry name" value="PROTEIN BLI-3"/>
    <property type="match status" value="1"/>
</dbReference>
<feature type="domain" description="Pyridoxamine 5'-phosphate oxidase N-terminal" evidence="1">
    <location>
        <begin position="8"/>
        <end position="128"/>
    </location>
</feature>
<dbReference type="InterPro" id="IPR012349">
    <property type="entry name" value="Split_barrel_FMN-bd"/>
</dbReference>